<dbReference type="RefSeq" id="WP_377066309.1">
    <property type="nucleotide sequence ID" value="NZ_JBHSJJ010000010.1"/>
</dbReference>
<comment type="caution">
    <text evidence="1">The sequence shown here is derived from an EMBL/GenBank/DDBJ whole genome shotgun (WGS) entry which is preliminary data.</text>
</comment>
<keyword evidence="2" id="KW-1185">Reference proteome</keyword>
<proteinExistence type="predicted"/>
<sequence>MMTGTITNSIRLMAAFLLFMACHEKRHHLVDDPLVLRIGHPDFPSKVKPEKEEILQEDFFHHHKVYVLDTVLLTTSNVGDYHFHAYHTKTLKYLGSLGVRGEGPDEWTMPHTTDGQYDVTESGISLWIFDFLRGHLSKVDLSKSLQAGTPYPVITKSFQVNGRDFPFFRLFYVNDEKLIADCWIAEQNRVRIKSYNPKNGEIEKSELFPSMNNIQVLPAEIVNSLYTTSFTKHPSKNLFVQAMATFNRIDIINENLILQKSIVDGENWQDDYYDAKDIDPSTNFLADKIDGYNGTAVTQDYIFALEMKKKPSSEAEVNPGSFVRVYDWEGRPICLLQFDNNLNAIGMDEREGYLYATDYANEMVLRYNIKDMMSKWKN</sequence>
<dbReference type="SUPFAM" id="SSF50969">
    <property type="entry name" value="YVTN repeat-like/Quinoprotein amine dehydrogenase"/>
    <property type="match status" value="1"/>
</dbReference>
<keyword evidence="1" id="KW-0449">Lipoprotein</keyword>
<dbReference type="EMBL" id="JBHSJJ010000010">
    <property type="protein sequence ID" value="MFC4873445.1"/>
    <property type="molecule type" value="Genomic_DNA"/>
</dbReference>
<accession>A0ABV9T3Z5</accession>
<reference evidence="2" key="1">
    <citation type="journal article" date="2019" name="Int. J. Syst. Evol. Microbiol.">
        <title>The Global Catalogue of Microorganisms (GCM) 10K type strain sequencing project: providing services to taxonomists for standard genome sequencing and annotation.</title>
        <authorList>
            <consortium name="The Broad Institute Genomics Platform"/>
            <consortium name="The Broad Institute Genome Sequencing Center for Infectious Disease"/>
            <person name="Wu L."/>
            <person name="Ma J."/>
        </authorList>
    </citation>
    <scope>NUCLEOTIDE SEQUENCE [LARGE SCALE GENOMIC DNA]</scope>
    <source>
        <strain evidence="2">CGMCC 4.7466</strain>
    </source>
</reference>
<gene>
    <name evidence="1" type="ORF">ACFPFU_17215</name>
</gene>
<protein>
    <submittedName>
        <fullName evidence="1">BF3164 family lipoprotein</fullName>
    </submittedName>
</protein>
<dbReference type="Proteomes" id="UP001595818">
    <property type="component" value="Unassembled WGS sequence"/>
</dbReference>
<organism evidence="1 2">
    <name type="scientific">Negadavirga shengliensis</name>
    <dbReference type="NCBI Taxonomy" id="1389218"/>
    <lineage>
        <taxon>Bacteria</taxon>
        <taxon>Pseudomonadati</taxon>
        <taxon>Bacteroidota</taxon>
        <taxon>Cytophagia</taxon>
        <taxon>Cytophagales</taxon>
        <taxon>Cyclobacteriaceae</taxon>
        <taxon>Negadavirga</taxon>
    </lineage>
</organism>
<evidence type="ECO:0000313" key="2">
    <source>
        <dbReference type="Proteomes" id="UP001595818"/>
    </source>
</evidence>
<name>A0ABV9T3Z5_9BACT</name>
<evidence type="ECO:0000313" key="1">
    <source>
        <dbReference type="EMBL" id="MFC4873445.1"/>
    </source>
</evidence>
<dbReference type="InterPro" id="IPR011044">
    <property type="entry name" value="Quino_amine_DH_bsu"/>
</dbReference>
<dbReference type="Pfam" id="PF15869">
    <property type="entry name" value="TolB_like"/>
    <property type="match status" value="1"/>
</dbReference>